<reference evidence="2" key="1">
    <citation type="submission" date="2020-09" db="EMBL/GenBank/DDBJ databases">
        <title>Genome-Enabled Discovery of Anthraquinone Biosynthesis in Senna tora.</title>
        <authorList>
            <person name="Kang S.-H."/>
            <person name="Pandey R.P."/>
            <person name="Lee C.-M."/>
            <person name="Sim J.-S."/>
            <person name="Jeong J.-T."/>
            <person name="Choi B.-S."/>
            <person name="Jung M."/>
            <person name="Ginzburg D."/>
            <person name="Zhao K."/>
            <person name="Won S.Y."/>
            <person name="Oh T.-J."/>
            <person name="Yu Y."/>
            <person name="Kim N.-H."/>
            <person name="Lee O.R."/>
            <person name="Lee T.-H."/>
            <person name="Bashyal P."/>
            <person name="Kim T.-S."/>
            <person name="Lee W.-H."/>
            <person name="Kawkins C."/>
            <person name="Kim C.-K."/>
            <person name="Kim J.S."/>
            <person name="Ahn B.O."/>
            <person name="Rhee S.Y."/>
            <person name="Sohng J.K."/>
        </authorList>
    </citation>
    <scope>NUCLEOTIDE SEQUENCE</scope>
    <source>
        <tissue evidence="2">Leaf</tissue>
    </source>
</reference>
<accession>A0A834VXJ0</accession>
<dbReference type="AlphaFoldDB" id="A0A834VXJ0"/>
<name>A0A834VXJ0_9FABA</name>
<keyword evidence="1" id="KW-1133">Transmembrane helix</keyword>
<protein>
    <submittedName>
        <fullName evidence="2">Uncharacterized protein</fullName>
    </submittedName>
</protein>
<proteinExistence type="predicted"/>
<keyword evidence="1" id="KW-0472">Membrane</keyword>
<keyword evidence="1" id="KW-0812">Transmembrane</keyword>
<evidence type="ECO:0000256" key="1">
    <source>
        <dbReference type="SAM" id="Phobius"/>
    </source>
</evidence>
<organism evidence="2 3">
    <name type="scientific">Senna tora</name>
    <dbReference type="NCBI Taxonomy" id="362788"/>
    <lineage>
        <taxon>Eukaryota</taxon>
        <taxon>Viridiplantae</taxon>
        <taxon>Streptophyta</taxon>
        <taxon>Embryophyta</taxon>
        <taxon>Tracheophyta</taxon>
        <taxon>Spermatophyta</taxon>
        <taxon>Magnoliopsida</taxon>
        <taxon>eudicotyledons</taxon>
        <taxon>Gunneridae</taxon>
        <taxon>Pentapetalae</taxon>
        <taxon>rosids</taxon>
        <taxon>fabids</taxon>
        <taxon>Fabales</taxon>
        <taxon>Fabaceae</taxon>
        <taxon>Caesalpinioideae</taxon>
        <taxon>Cassia clade</taxon>
        <taxon>Senna</taxon>
    </lineage>
</organism>
<dbReference type="EMBL" id="JAAIUW010000013">
    <property type="protein sequence ID" value="KAF7801738.1"/>
    <property type="molecule type" value="Genomic_DNA"/>
</dbReference>
<feature type="transmembrane region" description="Helical" evidence="1">
    <location>
        <begin position="12"/>
        <end position="29"/>
    </location>
</feature>
<evidence type="ECO:0000313" key="2">
    <source>
        <dbReference type="EMBL" id="KAF7801738.1"/>
    </source>
</evidence>
<keyword evidence="3" id="KW-1185">Reference proteome</keyword>
<gene>
    <name evidence="2" type="ORF">G2W53_040849</name>
</gene>
<sequence>MVVFTGWTFGTNAFHVVVSLAGSLAMTSLTRRCAMEKWEDFISKELGMWVKTGSVEIKKRLFNDLTNANDEIMEDEEHRA</sequence>
<dbReference type="Proteomes" id="UP000634136">
    <property type="component" value="Unassembled WGS sequence"/>
</dbReference>
<comment type="caution">
    <text evidence="2">The sequence shown here is derived from an EMBL/GenBank/DDBJ whole genome shotgun (WGS) entry which is preliminary data.</text>
</comment>
<evidence type="ECO:0000313" key="3">
    <source>
        <dbReference type="Proteomes" id="UP000634136"/>
    </source>
</evidence>